<feature type="compositionally biased region" description="Low complexity" evidence="2">
    <location>
        <begin position="112"/>
        <end position="130"/>
    </location>
</feature>
<feature type="region of interest" description="Disordered" evidence="2">
    <location>
        <begin position="210"/>
        <end position="231"/>
    </location>
</feature>
<evidence type="ECO:0000313" key="6">
    <source>
        <dbReference type="EMBL" id="KAJ2849260.1"/>
    </source>
</evidence>
<evidence type="ECO:0000259" key="5">
    <source>
        <dbReference type="PROSITE" id="PS50238"/>
    </source>
</evidence>
<feature type="compositionally biased region" description="Polar residues" evidence="2">
    <location>
        <begin position="854"/>
        <end position="863"/>
    </location>
</feature>
<dbReference type="GO" id="GO:0005096">
    <property type="term" value="F:GTPase activator activity"/>
    <property type="evidence" value="ECO:0007669"/>
    <property type="project" value="UniProtKB-KW"/>
</dbReference>
<evidence type="ECO:0000259" key="3">
    <source>
        <dbReference type="PROSITE" id="PS50003"/>
    </source>
</evidence>
<dbReference type="PROSITE" id="PS50195">
    <property type="entry name" value="PX"/>
    <property type="match status" value="1"/>
</dbReference>
<dbReference type="SMART" id="SM00324">
    <property type="entry name" value="RhoGAP"/>
    <property type="match status" value="1"/>
</dbReference>
<dbReference type="Gene3D" id="3.30.1520.10">
    <property type="entry name" value="Phox-like domain"/>
    <property type="match status" value="1"/>
</dbReference>
<dbReference type="InterPro" id="IPR008936">
    <property type="entry name" value="Rho_GTPase_activation_prot"/>
</dbReference>
<dbReference type="PROSITE" id="PS50238">
    <property type="entry name" value="RHOGAP"/>
    <property type="match status" value="1"/>
</dbReference>
<dbReference type="PANTHER" id="PTHR23176">
    <property type="entry name" value="RHO/RAC/CDC GTPASE-ACTIVATING PROTEIN"/>
    <property type="match status" value="1"/>
</dbReference>
<gene>
    <name evidence="6" type="primary">BEM3</name>
    <name evidence="6" type="ORF">IWW36_002753</name>
</gene>
<organism evidence="6 7">
    <name type="scientific">Coemansia brasiliensis</name>
    <dbReference type="NCBI Taxonomy" id="2650707"/>
    <lineage>
        <taxon>Eukaryota</taxon>
        <taxon>Fungi</taxon>
        <taxon>Fungi incertae sedis</taxon>
        <taxon>Zoopagomycota</taxon>
        <taxon>Kickxellomycotina</taxon>
        <taxon>Kickxellomycetes</taxon>
        <taxon>Kickxellales</taxon>
        <taxon>Kickxellaceae</taxon>
        <taxon>Coemansia</taxon>
    </lineage>
</organism>
<reference evidence="6" key="1">
    <citation type="submission" date="2022-07" db="EMBL/GenBank/DDBJ databases">
        <title>Phylogenomic reconstructions and comparative analyses of Kickxellomycotina fungi.</title>
        <authorList>
            <person name="Reynolds N.K."/>
            <person name="Stajich J.E."/>
            <person name="Barry K."/>
            <person name="Grigoriev I.V."/>
            <person name="Crous P."/>
            <person name="Smith M.E."/>
        </authorList>
    </citation>
    <scope>NUCLEOTIDE SEQUENCE</scope>
    <source>
        <strain evidence="6">NRRL 1566</strain>
    </source>
</reference>
<dbReference type="InterPro" id="IPR001849">
    <property type="entry name" value="PH_domain"/>
</dbReference>
<evidence type="ECO:0000259" key="4">
    <source>
        <dbReference type="PROSITE" id="PS50195"/>
    </source>
</evidence>
<name>A0A9W8I7G3_9FUNG</name>
<feature type="region of interest" description="Disordered" evidence="2">
    <location>
        <begin position="788"/>
        <end position="807"/>
    </location>
</feature>
<feature type="compositionally biased region" description="Polar residues" evidence="2">
    <location>
        <begin position="348"/>
        <end position="361"/>
    </location>
</feature>
<keyword evidence="1" id="KW-0343">GTPase activation</keyword>
<dbReference type="SUPFAM" id="SSF50729">
    <property type="entry name" value="PH domain-like"/>
    <property type="match status" value="1"/>
</dbReference>
<feature type="region of interest" description="Disordered" evidence="2">
    <location>
        <begin position="714"/>
        <end position="741"/>
    </location>
</feature>
<feature type="region of interest" description="Disordered" evidence="2">
    <location>
        <begin position="105"/>
        <end position="134"/>
    </location>
</feature>
<feature type="domain" description="PX" evidence="4">
    <location>
        <begin position="421"/>
        <end position="555"/>
    </location>
</feature>
<sequence length="1252" mass="136976">MVMASSDIARSDGATADSEVDIILLLQERDAYKQETEKLRKIIERQRFIIKSLQDQISRKPGSSAATTPSIRNSDLSPEQTQPLQTSGANALGLSALDISSLPQAAPGARKVSQSSGSGSGSPQAAVASGDAGARPWAKSTRLSEIYADYTARHNSTAAIFKSSNGLQGASFVDSLKASVRAAEWSGESSAQNLYPQQVAMDIPGPDLQARNTGPKRIPEDPAYLGGSRTGPETQILRLANVDGCSSGYDTGSTQQHRVAAANGEVLVPELEESAVSPTSHSTAEHLVLCPVPLGDAEEDSPLPAENGNKPAVLESDKVHWGESRIEEYEYSAAEQKSMVPEQRRPSEQSIAGSSTSSSNRGVRWDIGAAPSPREAASPLERNGGFGRSHSAASFSPFDRNSGSSQAGDQPPGPPLTSLQNIEVQIKDSRVKIDERGKEVNVYMVDVVWRRAVNGMSLQEMLAEPAAEGTVLWTVEKRYSDFLALNTRLRHVIHREGLVDKLERLPEKDIFRPNAPTKNDKRKQWFERYLHKALELGISDKRDILEFLSTDLAQGPETKMPILLGHKEGFLVKKGKNFGGWKRRYYVCKSDRPVLEYSEHPGGPVLGVVSLTGAVVKTGKARSDEGKGDMFRHAFLIEERARRKGREPIAHPLWADSDRERDEWVMALRYVIVREAEGAERAAREVTKLVKHARSRDARPLMIHQLHTSITHEMGARRSAEHARREMSAQKGASPLSRQMWPATASLDNMARITGEIEDDTDPVTEKLYSSLRGQDRPRSVSLPPHEMEAAASGAGGFGAEAPSDGASAVSTIESSLYSSCDAGAQHAGRSMRSLDDGNSYGSVPASPVRADNNVDSPLTGSHTPAGDGDSSKRFTRNSTGRIVHEEEPTPALPAVTPHVTDDILGVGRSGSRPDRAAPTRSREDKKRGRITFMWGKRRAADGSTVPTEPLPGDTAPRRLRRGSVGAEARGPVFEQSLERAVQMTRVRENYQLPAVVYRCIEYLDTKKAWQEEGIYRQSGSTSALQLLRKEFDSCRDVNLLRLSKPPDVHVVASLLKAYLRDLPENILTARLCLDFHRVVDLVDRRDRVCELGRLVSELPLPNYTLLRALSAHLIRIVQHAETNRMTLRNIGIVFSPSLGIPVGVISLLMIEFDYIFWVNDSGVPEPRRLAPTATTAAGTAIRSNRNSIQYKNAAPRELISQEAAISIPATIAESALADDDDDIISASDDPMMQLNRYASSSHLRSHDHPRF</sequence>
<dbReference type="Pfam" id="PF00620">
    <property type="entry name" value="RhoGAP"/>
    <property type="match status" value="1"/>
</dbReference>
<dbReference type="AlphaFoldDB" id="A0A9W8I7G3"/>
<accession>A0A9W8I7G3</accession>
<dbReference type="PROSITE" id="PS50003">
    <property type="entry name" value="PH_DOMAIN"/>
    <property type="match status" value="1"/>
</dbReference>
<feature type="region of interest" description="Disordered" evidence="2">
    <location>
        <begin position="58"/>
        <end position="86"/>
    </location>
</feature>
<dbReference type="Pfam" id="PF00787">
    <property type="entry name" value="PX"/>
    <property type="match status" value="1"/>
</dbReference>
<dbReference type="InterPro" id="IPR011993">
    <property type="entry name" value="PH-like_dom_sf"/>
</dbReference>
<dbReference type="InterPro" id="IPR001683">
    <property type="entry name" value="PX_dom"/>
</dbReference>
<dbReference type="GO" id="GO:0005737">
    <property type="term" value="C:cytoplasm"/>
    <property type="evidence" value="ECO:0007669"/>
    <property type="project" value="TreeGrafter"/>
</dbReference>
<feature type="compositionally biased region" description="Basic and acidic residues" evidence="2">
    <location>
        <begin position="714"/>
        <end position="728"/>
    </location>
</feature>
<comment type="caution">
    <text evidence="6">The sequence shown here is derived from an EMBL/GenBank/DDBJ whole genome shotgun (WGS) entry which is preliminary data.</text>
</comment>
<dbReference type="GO" id="GO:0035091">
    <property type="term" value="F:phosphatidylinositol binding"/>
    <property type="evidence" value="ECO:0007669"/>
    <property type="project" value="InterPro"/>
</dbReference>
<feature type="region of interest" description="Disordered" evidence="2">
    <location>
        <begin position="294"/>
        <end position="319"/>
    </location>
</feature>
<dbReference type="InterPro" id="IPR036871">
    <property type="entry name" value="PX_dom_sf"/>
</dbReference>
<dbReference type="SUPFAM" id="SSF48350">
    <property type="entry name" value="GTPase activation domain, GAP"/>
    <property type="match status" value="1"/>
</dbReference>
<evidence type="ECO:0000256" key="2">
    <source>
        <dbReference type="SAM" id="MobiDB-lite"/>
    </source>
</evidence>
<dbReference type="InterPro" id="IPR050729">
    <property type="entry name" value="Rho-GAP"/>
</dbReference>
<feature type="region of interest" description="Disordered" evidence="2">
    <location>
        <begin position="332"/>
        <end position="420"/>
    </location>
</feature>
<feature type="domain" description="Rho-GAP" evidence="5">
    <location>
        <begin position="976"/>
        <end position="1171"/>
    </location>
</feature>
<dbReference type="OrthoDB" id="185175at2759"/>
<dbReference type="InterPro" id="IPR000198">
    <property type="entry name" value="RhoGAP_dom"/>
</dbReference>
<feature type="region of interest" description="Disordered" evidence="2">
    <location>
        <begin position="829"/>
        <end position="876"/>
    </location>
</feature>
<dbReference type="Gene3D" id="1.10.555.10">
    <property type="entry name" value="Rho GTPase activation protein"/>
    <property type="match status" value="1"/>
</dbReference>
<dbReference type="PANTHER" id="PTHR23176:SF129">
    <property type="entry name" value="RHO GTPASE ACTIVATING PROTEIN AT 16F, ISOFORM E-RELATED"/>
    <property type="match status" value="1"/>
</dbReference>
<feature type="region of interest" description="Disordered" evidence="2">
    <location>
        <begin position="939"/>
        <end position="959"/>
    </location>
</feature>
<dbReference type="CDD" id="cd06093">
    <property type="entry name" value="PX_domain"/>
    <property type="match status" value="1"/>
</dbReference>
<evidence type="ECO:0000256" key="1">
    <source>
        <dbReference type="ARBA" id="ARBA00022468"/>
    </source>
</evidence>
<dbReference type="EMBL" id="JANBUW010000091">
    <property type="protein sequence ID" value="KAJ2849260.1"/>
    <property type="molecule type" value="Genomic_DNA"/>
</dbReference>
<dbReference type="Gene3D" id="2.30.29.30">
    <property type="entry name" value="Pleckstrin-homology domain (PH domain)/Phosphotyrosine-binding domain (PTB)"/>
    <property type="match status" value="1"/>
</dbReference>
<proteinExistence type="predicted"/>
<feature type="compositionally biased region" description="Basic and acidic residues" evidence="2">
    <location>
        <begin position="912"/>
        <end position="927"/>
    </location>
</feature>
<protein>
    <submittedName>
        <fullName evidence="6">Rho GTPase activating protein</fullName>
    </submittedName>
</protein>
<evidence type="ECO:0000313" key="7">
    <source>
        <dbReference type="Proteomes" id="UP001139887"/>
    </source>
</evidence>
<feature type="compositionally biased region" description="Polar residues" evidence="2">
    <location>
        <begin position="391"/>
        <end position="408"/>
    </location>
</feature>
<feature type="compositionally biased region" description="Polar residues" evidence="2">
    <location>
        <begin position="64"/>
        <end position="86"/>
    </location>
</feature>
<dbReference type="Pfam" id="PF00169">
    <property type="entry name" value="PH"/>
    <property type="match status" value="1"/>
</dbReference>
<dbReference type="SUPFAM" id="SSF64268">
    <property type="entry name" value="PX domain"/>
    <property type="match status" value="1"/>
</dbReference>
<keyword evidence="7" id="KW-1185">Reference proteome</keyword>
<feature type="domain" description="PH" evidence="3">
    <location>
        <begin position="564"/>
        <end position="673"/>
    </location>
</feature>
<feature type="region of interest" description="Disordered" evidence="2">
    <location>
        <begin position="904"/>
        <end position="927"/>
    </location>
</feature>
<dbReference type="Proteomes" id="UP001139887">
    <property type="component" value="Unassembled WGS sequence"/>
</dbReference>
<dbReference type="SMART" id="SM00233">
    <property type="entry name" value="PH"/>
    <property type="match status" value="1"/>
</dbReference>
<dbReference type="GO" id="GO:0007165">
    <property type="term" value="P:signal transduction"/>
    <property type="evidence" value="ECO:0007669"/>
    <property type="project" value="InterPro"/>
</dbReference>